<dbReference type="Proteomes" id="UP001056384">
    <property type="component" value="Chromosome 8"/>
</dbReference>
<evidence type="ECO:0000313" key="1">
    <source>
        <dbReference type="EMBL" id="USW56413.1"/>
    </source>
</evidence>
<protein>
    <submittedName>
        <fullName evidence="1">Uncharacterized protein</fullName>
    </submittedName>
</protein>
<proteinExistence type="predicted"/>
<dbReference type="EMBL" id="CP099425">
    <property type="protein sequence ID" value="USW56413.1"/>
    <property type="molecule type" value="Genomic_DNA"/>
</dbReference>
<organism evidence="1 2">
    <name type="scientific">Septoria linicola</name>
    <dbReference type="NCBI Taxonomy" id="215465"/>
    <lineage>
        <taxon>Eukaryota</taxon>
        <taxon>Fungi</taxon>
        <taxon>Dikarya</taxon>
        <taxon>Ascomycota</taxon>
        <taxon>Pezizomycotina</taxon>
        <taxon>Dothideomycetes</taxon>
        <taxon>Dothideomycetidae</taxon>
        <taxon>Mycosphaerellales</taxon>
        <taxon>Mycosphaerellaceae</taxon>
        <taxon>Septoria</taxon>
    </lineage>
</organism>
<reference evidence="1" key="1">
    <citation type="submission" date="2022-06" db="EMBL/GenBank/DDBJ databases">
        <title>Complete genome sequences of two strains of the flax pathogen Septoria linicola.</title>
        <authorList>
            <person name="Lapalu N."/>
            <person name="Simon A."/>
            <person name="Demenou B."/>
            <person name="Paumier D."/>
            <person name="Guillot M.-P."/>
            <person name="Gout L."/>
            <person name="Valade R."/>
        </authorList>
    </citation>
    <scope>NUCLEOTIDE SEQUENCE</scope>
    <source>
        <strain evidence="1">SE15195</strain>
    </source>
</reference>
<dbReference type="OrthoDB" id="5423490at2759"/>
<keyword evidence="2" id="KW-1185">Reference proteome</keyword>
<gene>
    <name evidence="1" type="ORF">Slin15195_G097320</name>
</gene>
<dbReference type="AlphaFoldDB" id="A0A9Q9B2L5"/>
<accession>A0A9Q9B2L5</accession>
<sequence>MLEFLRGIVWNDDPANLLFNDQGWFNPDNENFSRGIGKDWAVQFADGAIFDADSTKDGWLGHKNMIARSHFGDLQFLHSMADVPGEAPEETRRKIMNWLEIMYRVAIGEISSDTKLRDVKIDGEDPNDTYPLRDLFDDATIPNINNTMHTLITSNGTYRKVMYDRRALGSCLHLVQDSFARGHCHRELLEEGPPKQYGDIMNFHSFRGQNAEEHQKFDFGDRELDNVDVSDISLFDEMDGCIDAIHASTKLINFWISKTPWDGGVRDWLKNEIFPLSTDATPSNTRVD</sequence>
<evidence type="ECO:0000313" key="2">
    <source>
        <dbReference type="Proteomes" id="UP001056384"/>
    </source>
</evidence>
<name>A0A9Q9B2L5_9PEZI</name>